<dbReference type="InterPro" id="IPR022894">
    <property type="entry name" value="Oligoribonuclease"/>
</dbReference>
<feature type="domain" description="Exonuclease" evidence="9">
    <location>
        <begin position="1"/>
        <end position="176"/>
    </location>
</feature>
<feature type="active site" evidence="7">
    <location>
        <position position="124"/>
    </location>
</feature>
<organism evidence="10 11">
    <name type="scientific">Ilumatobacter fluminis</name>
    <dbReference type="NCBI Taxonomy" id="467091"/>
    <lineage>
        <taxon>Bacteria</taxon>
        <taxon>Bacillati</taxon>
        <taxon>Actinomycetota</taxon>
        <taxon>Acidimicrobiia</taxon>
        <taxon>Acidimicrobiales</taxon>
        <taxon>Ilumatobacteraceae</taxon>
        <taxon>Ilumatobacter</taxon>
    </lineage>
</organism>
<comment type="similarity">
    <text evidence="1 7">Belongs to the oligoribonuclease family.</text>
</comment>
<dbReference type="PANTHER" id="PTHR11046">
    <property type="entry name" value="OLIGORIBONUCLEASE, MITOCHONDRIAL"/>
    <property type="match status" value="1"/>
</dbReference>
<dbReference type="AlphaFoldDB" id="A0A4R7HVM9"/>
<gene>
    <name evidence="7" type="primary">orn</name>
    <name evidence="10" type="ORF">BDK89_0617</name>
</gene>
<keyword evidence="11" id="KW-1185">Reference proteome</keyword>
<dbReference type="InterPro" id="IPR013520">
    <property type="entry name" value="Ribonucl_H"/>
</dbReference>
<evidence type="ECO:0000256" key="2">
    <source>
        <dbReference type="ARBA" id="ARBA00022722"/>
    </source>
</evidence>
<protein>
    <recommendedName>
        <fullName evidence="6 7">Oligoribonuclease</fullName>
        <ecNumber evidence="7">3.1.-.-</ecNumber>
    </recommendedName>
</protein>
<evidence type="ECO:0000256" key="8">
    <source>
        <dbReference type="SAM" id="MobiDB-lite"/>
    </source>
</evidence>
<keyword evidence="4 7" id="KW-0269">Exonuclease</keyword>
<keyword evidence="7" id="KW-0963">Cytoplasm</keyword>
<name>A0A4R7HVM9_9ACTN</name>
<dbReference type="InterPro" id="IPR036397">
    <property type="entry name" value="RNaseH_sf"/>
</dbReference>
<dbReference type="Proteomes" id="UP000294558">
    <property type="component" value="Unassembled WGS sequence"/>
</dbReference>
<dbReference type="GO" id="GO:0000175">
    <property type="term" value="F:3'-5'-RNA exonuclease activity"/>
    <property type="evidence" value="ECO:0007669"/>
    <property type="project" value="InterPro"/>
</dbReference>
<dbReference type="RefSeq" id="WP_133867551.1">
    <property type="nucleotide sequence ID" value="NZ_SOAU01000001.1"/>
</dbReference>
<evidence type="ECO:0000313" key="10">
    <source>
        <dbReference type="EMBL" id="TDT15057.1"/>
    </source>
</evidence>
<feature type="compositionally biased region" description="Low complexity" evidence="8">
    <location>
        <begin position="201"/>
        <end position="213"/>
    </location>
</feature>
<dbReference type="HAMAP" id="MF_00045">
    <property type="entry name" value="Oligoribonuclease"/>
    <property type="match status" value="1"/>
</dbReference>
<dbReference type="EMBL" id="SOAU01000001">
    <property type="protein sequence ID" value="TDT15057.1"/>
    <property type="molecule type" value="Genomic_DNA"/>
</dbReference>
<comment type="caution">
    <text evidence="10">The sequence shown here is derived from an EMBL/GenBank/DDBJ whole genome shotgun (WGS) entry which is preliminary data.</text>
</comment>
<comment type="function">
    <text evidence="5 7">3'-to-5' exoribonuclease specific for small oligoribonucleotides.</text>
</comment>
<dbReference type="Pfam" id="PF00929">
    <property type="entry name" value="RNase_T"/>
    <property type="match status" value="1"/>
</dbReference>
<accession>A0A4R7HVM9</accession>
<evidence type="ECO:0000313" key="11">
    <source>
        <dbReference type="Proteomes" id="UP000294558"/>
    </source>
</evidence>
<sequence>MLVWMDLEMTGLDHTSDVIVEIATLVTDDELQIVAEGPDLVVHQPDDVLARMDPFVVDMHTRSGLLDQIKASTITLEEAGAETLAFIREHAPVERTVPLCGNSIGTDRRFLAAYLPEIEEYLHYRSVDVSSVKELVRRWYPDVLGARGWKQGAHRALDDIRESVSELQIYRDLVFAGPDDVAARLAALKAESADADPVEPADASTASDASPNG</sequence>
<evidence type="ECO:0000256" key="7">
    <source>
        <dbReference type="HAMAP-Rule" id="MF_00045"/>
    </source>
</evidence>
<dbReference type="Gene3D" id="3.30.420.10">
    <property type="entry name" value="Ribonuclease H-like superfamily/Ribonuclease H"/>
    <property type="match status" value="1"/>
</dbReference>
<evidence type="ECO:0000259" key="9">
    <source>
        <dbReference type="SMART" id="SM00479"/>
    </source>
</evidence>
<evidence type="ECO:0000256" key="5">
    <source>
        <dbReference type="ARBA" id="ARBA00057155"/>
    </source>
</evidence>
<dbReference type="InterPro" id="IPR012337">
    <property type="entry name" value="RNaseH-like_sf"/>
</dbReference>
<proteinExistence type="inferred from homology"/>
<feature type="region of interest" description="Disordered" evidence="8">
    <location>
        <begin position="191"/>
        <end position="213"/>
    </location>
</feature>
<dbReference type="EC" id="3.1.-.-" evidence="7"/>
<evidence type="ECO:0000256" key="1">
    <source>
        <dbReference type="ARBA" id="ARBA00009921"/>
    </source>
</evidence>
<dbReference type="NCBIfam" id="NF003765">
    <property type="entry name" value="PRK05359.1"/>
    <property type="match status" value="1"/>
</dbReference>
<reference evidence="10 11" key="1">
    <citation type="submission" date="2019-03" db="EMBL/GenBank/DDBJ databases">
        <title>Sequencing the genomes of 1000 actinobacteria strains.</title>
        <authorList>
            <person name="Klenk H.-P."/>
        </authorList>
    </citation>
    <scope>NUCLEOTIDE SEQUENCE [LARGE SCALE GENOMIC DNA]</scope>
    <source>
        <strain evidence="10 11">DSM 18936</strain>
    </source>
</reference>
<evidence type="ECO:0000256" key="4">
    <source>
        <dbReference type="ARBA" id="ARBA00022839"/>
    </source>
</evidence>
<comment type="subcellular location">
    <subcellularLocation>
        <location evidence="7">Cytoplasm</location>
    </subcellularLocation>
</comment>
<keyword evidence="3 7" id="KW-0378">Hydrolase</keyword>
<dbReference type="FunFam" id="3.30.420.10:FF:000003">
    <property type="entry name" value="Oligoribonuclease"/>
    <property type="match status" value="1"/>
</dbReference>
<dbReference type="SUPFAM" id="SSF53098">
    <property type="entry name" value="Ribonuclease H-like"/>
    <property type="match status" value="1"/>
</dbReference>
<keyword evidence="2 7" id="KW-0540">Nuclease</keyword>
<evidence type="ECO:0000256" key="3">
    <source>
        <dbReference type="ARBA" id="ARBA00022801"/>
    </source>
</evidence>
<dbReference type="OrthoDB" id="9801329at2"/>
<dbReference type="GO" id="GO:0005737">
    <property type="term" value="C:cytoplasm"/>
    <property type="evidence" value="ECO:0007669"/>
    <property type="project" value="UniProtKB-SubCell"/>
</dbReference>
<dbReference type="CDD" id="cd06135">
    <property type="entry name" value="Orn"/>
    <property type="match status" value="1"/>
</dbReference>
<dbReference type="GO" id="GO:0003676">
    <property type="term" value="F:nucleic acid binding"/>
    <property type="evidence" value="ECO:0007669"/>
    <property type="project" value="InterPro"/>
</dbReference>
<dbReference type="SMART" id="SM00479">
    <property type="entry name" value="EXOIII"/>
    <property type="match status" value="1"/>
</dbReference>
<evidence type="ECO:0000256" key="6">
    <source>
        <dbReference type="ARBA" id="ARBA00070964"/>
    </source>
</evidence>
<dbReference type="PANTHER" id="PTHR11046:SF0">
    <property type="entry name" value="OLIGORIBONUCLEASE, MITOCHONDRIAL"/>
    <property type="match status" value="1"/>
</dbReference>